<dbReference type="PROSITE" id="PS50901">
    <property type="entry name" value="FTSK"/>
    <property type="match status" value="1"/>
</dbReference>
<evidence type="ECO:0000313" key="5">
    <source>
        <dbReference type="EMBL" id="KAA8826514.1"/>
    </source>
</evidence>
<comment type="caution">
    <text evidence="5">The sequence shown here is derived from an EMBL/GenBank/DDBJ whole genome shotgun (WGS) entry which is preliminary data.</text>
</comment>
<sequence length="591" mass="64053">MVCAMAAPLAAQLMMVVVMMVQGQWMYALMILPGAFGCLASLLIASPSFRQHAGAATDSPHMFGSATHIHAEGSDACTPAESSAIPAIPAFPDIDGIALEQLLDLGTTPWRTMVHRWLASAQWNVPIGMAAGNEPYRLDLCRSGPHALVAGTTGSGKSVLLQSWCLALATYNGPDRLNFVFLDFKGGSAFRDLEQLPHSVGSVCDLNLPHAARALRALEAELTRRERLTAEYRTSHIDDVPHPPPRLMVVIDEFHALKDQLPDYINRLVRIASLGRSLGMHLIACTQNPLGQVNTDMKANMAVNICLRVRDDMQSSELLGDGRAARISPTMPGAAYCNDSELVTALRCSPANNLTRIRRQIMLTARFMGMDQAPALFSAPLPSHISPNRPSVSRSDQEHVWFGIQDDGISLSDALVPLNRGNIGIIGGHGRGKSTLLDALAVQCQAIDGIMVRISRCEHGVWSTRTIRHAGVISHALADVPAPEPPRMIWLVDDADPLFDPFLTEEQALRFRQALADPNITVLFAASSMRHIRIPEHCSIRIVFPSGEKTNDMMAGIPSPLLATMTQHDIDTPGRAVLITGSSARLVQCSS</sequence>
<dbReference type="EMBL" id="RZUG01000002">
    <property type="protein sequence ID" value="KAA8826514.1"/>
    <property type="molecule type" value="Genomic_DNA"/>
</dbReference>
<dbReference type="InterPro" id="IPR027417">
    <property type="entry name" value="P-loop_NTPase"/>
</dbReference>
<feature type="binding site" evidence="3">
    <location>
        <begin position="151"/>
        <end position="158"/>
    </location>
    <ligand>
        <name>ATP</name>
        <dbReference type="ChEBI" id="CHEBI:30616"/>
    </ligand>
</feature>
<dbReference type="GO" id="GO:0005524">
    <property type="term" value="F:ATP binding"/>
    <property type="evidence" value="ECO:0007669"/>
    <property type="project" value="UniProtKB-UniRule"/>
</dbReference>
<keyword evidence="1 3" id="KW-0547">Nucleotide-binding</keyword>
<dbReference type="Proteomes" id="UP000326251">
    <property type="component" value="Unassembled WGS sequence"/>
</dbReference>
<evidence type="ECO:0000313" key="6">
    <source>
        <dbReference type="Proteomes" id="UP000326251"/>
    </source>
</evidence>
<keyword evidence="2 3" id="KW-0067">ATP-binding</keyword>
<evidence type="ECO:0000256" key="3">
    <source>
        <dbReference type="PROSITE-ProRule" id="PRU00289"/>
    </source>
</evidence>
<dbReference type="Pfam" id="PF01580">
    <property type="entry name" value="FtsK_SpoIIIE"/>
    <property type="match status" value="1"/>
</dbReference>
<organism evidence="5 6">
    <name type="scientific">Bifidobacterium reuteri</name>
    <dbReference type="NCBI Taxonomy" id="983706"/>
    <lineage>
        <taxon>Bacteria</taxon>
        <taxon>Bacillati</taxon>
        <taxon>Actinomycetota</taxon>
        <taxon>Actinomycetes</taxon>
        <taxon>Bifidobacteriales</taxon>
        <taxon>Bifidobacteriaceae</taxon>
        <taxon>Bifidobacterium</taxon>
    </lineage>
</organism>
<dbReference type="InterPro" id="IPR050206">
    <property type="entry name" value="FtsK/SpoIIIE/SftA"/>
</dbReference>
<dbReference type="InterPro" id="IPR003593">
    <property type="entry name" value="AAA+_ATPase"/>
</dbReference>
<protein>
    <submittedName>
        <fullName evidence="5">Cell division protein FtsK</fullName>
    </submittedName>
</protein>
<evidence type="ECO:0000259" key="4">
    <source>
        <dbReference type="PROSITE" id="PS50901"/>
    </source>
</evidence>
<reference evidence="5 6" key="1">
    <citation type="journal article" date="2019" name="Syst. Appl. Microbiol.">
        <title>Characterization of Bifidobacterium species in feaces of the Egyptian fruit bat: Description of B. vespertilionis sp. nov. and B. rousetti sp. nov.</title>
        <authorList>
            <person name="Modesto M."/>
            <person name="Satti M."/>
            <person name="Watanabe K."/>
            <person name="Puglisi E."/>
            <person name="Morelli L."/>
            <person name="Huang C.-H."/>
            <person name="Liou J.-S."/>
            <person name="Miyashita M."/>
            <person name="Tamura T."/>
            <person name="Saito S."/>
            <person name="Mori K."/>
            <person name="Huang L."/>
            <person name="Sciavilla P."/>
            <person name="Sandri C."/>
            <person name="Spiezio C."/>
            <person name="Vitali F."/>
            <person name="Cavalieri D."/>
            <person name="Perpetuini G."/>
            <person name="Tofalo R."/>
            <person name="Bonetti A."/>
            <person name="Arita M."/>
            <person name="Mattarelli P."/>
        </authorList>
    </citation>
    <scope>NUCLEOTIDE SEQUENCE [LARGE SCALE GENOMIC DNA]</scope>
    <source>
        <strain evidence="5 6">RST19</strain>
    </source>
</reference>
<name>A0A5J5EAN1_9BIFI</name>
<dbReference type="GO" id="GO:0051301">
    <property type="term" value="P:cell division"/>
    <property type="evidence" value="ECO:0007669"/>
    <property type="project" value="UniProtKB-KW"/>
</dbReference>
<dbReference type="InterPro" id="IPR002543">
    <property type="entry name" value="FtsK_dom"/>
</dbReference>
<evidence type="ECO:0000256" key="2">
    <source>
        <dbReference type="ARBA" id="ARBA00022840"/>
    </source>
</evidence>
<accession>A0A5J5EAN1</accession>
<feature type="domain" description="FtsK" evidence="4">
    <location>
        <begin position="133"/>
        <end position="316"/>
    </location>
</feature>
<dbReference type="CDD" id="cd01127">
    <property type="entry name" value="TrwB_TraG_TraD_VirD4"/>
    <property type="match status" value="1"/>
</dbReference>
<keyword evidence="5" id="KW-0132">Cell division</keyword>
<dbReference type="SUPFAM" id="SSF52540">
    <property type="entry name" value="P-loop containing nucleoside triphosphate hydrolases"/>
    <property type="match status" value="2"/>
</dbReference>
<dbReference type="Gene3D" id="3.40.50.300">
    <property type="entry name" value="P-loop containing nucleotide triphosphate hydrolases"/>
    <property type="match status" value="1"/>
</dbReference>
<gene>
    <name evidence="5" type="ORF">EMO92_02210</name>
</gene>
<dbReference type="PANTHER" id="PTHR22683">
    <property type="entry name" value="SPORULATION PROTEIN RELATED"/>
    <property type="match status" value="1"/>
</dbReference>
<keyword evidence="5" id="KW-0131">Cell cycle</keyword>
<evidence type="ECO:0000256" key="1">
    <source>
        <dbReference type="ARBA" id="ARBA00022741"/>
    </source>
</evidence>
<dbReference type="PANTHER" id="PTHR22683:SF1">
    <property type="entry name" value="TYPE VII SECRETION SYSTEM PROTEIN ESSC"/>
    <property type="match status" value="1"/>
</dbReference>
<proteinExistence type="predicted"/>
<dbReference type="GO" id="GO:0003677">
    <property type="term" value="F:DNA binding"/>
    <property type="evidence" value="ECO:0007669"/>
    <property type="project" value="InterPro"/>
</dbReference>
<dbReference type="AlphaFoldDB" id="A0A5J5EAN1"/>
<dbReference type="SMART" id="SM00382">
    <property type="entry name" value="AAA"/>
    <property type="match status" value="2"/>
</dbReference>